<keyword evidence="5 7" id="KW-1133">Transmembrane helix</keyword>
<feature type="transmembrane region" description="Helical" evidence="7">
    <location>
        <begin position="12"/>
        <end position="29"/>
    </location>
</feature>
<evidence type="ECO:0000256" key="3">
    <source>
        <dbReference type="ARBA" id="ARBA00022475"/>
    </source>
</evidence>
<dbReference type="KEGG" id="nli:G3M70_11505"/>
<dbReference type="PANTHER" id="PTHR34583">
    <property type="entry name" value="ANTIPORTER SUBUNIT MNHC2-RELATED"/>
    <property type="match status" value="1"/>
</dbReference>
<sequence length="125" mass="13739">MADAILAVFQRPNFLVFVIIFLWGFYIMVTRYNLVKKLIGMYLVQTSVIFFLVSISAKRGATVPVLVSTTEPVQAASYANPLPHVLTLTAIVVGVATTGVGLALCAAIYRRYGSLDEQKILEKLE</sequence>
<evidence type="ECO:0000256" key="7">
    <source>
        <dbReference type="SAM" id="Phobius"/>
    </source>
</evidence>
<keyword evidence="3" id="KW-1003">Cell membrane</keyword>
<dbReference type="AlphaFoldDB" id="A0A7T0G102"/>
<feature type="transmembrane region" description="Helical" evidence="7">
    <location>
        <begin position="85"/>
        <end position="109"/>
    </location>
</feature>
<dbReference type="GO" id="GO:0005886">
    <property type="term" value="C:plasma membrane"/>
    <property type="evidence" value="ECO:0007669"/>
    <property type="project" value="UniProtKB-SubCell"/>
</dbReference>
<organism evidence="8 9">
    <name type="scientific">Candidatus Nitronauta litoralis</name>
    <dbReference type="NCBI Taxonomy" id="2705533"/>
    <lineage>
        <taxon>Bacteria</taxon>
        <taxon>Pseudomonadati</taxon>
        <taxon>Nitrospinota/Tectimicrobiota group</taxon>
        <taxon>Nitrospinota</taxon>
        <taxon>Nitrospinia</taxon>
        <taxon>Nitrospinales</taxon>
        <taxon>Nitrospinaceae</taxon>
        <taxon>Candidatus Nitronauta</taxon>
    </lineage>
</organism>
<evidence type="ECO:0000256" key="4">
    <source>
        <dbReference type="ARBA" id="ARBA00022692"/>
    </source>
</evidence>
<gene>
    <name evidence="8" type="ORF">G3M70_11505</name>
</gene>
<keyword evidence="4 7" id="KW-0812">Transmembrane</keyword>
<comment type="subcellular location">
    <subcellularLocation>
        <location evidence="1">Cell membrane</location>
        <topology evidence="1">Multi-pass membrane protein</topology>
    </subcellularLocation>
</comment>
<evidence type="ECO:0000313" key="9">
    <source>
        <dbReference type="Proteomes" id="UP000594688"/>
    </source>
</evidence>
<comment type="similarity">
    <text evidence="2">Belongs to the CPA3 antiporters (TC 2.A.63) subunit C family.</text>
</comment>
<accession>A0A7T0G102</accession>
<dbReference type="InterPro" id="IPR050601">
    <property type="entry name" value="CPA3_antiporter_subunitC"/>
</dbReference>
<dbReference type="EMBL" id="CP048685">
    <property type="protein sequence ID" value="QPJ62463.1"/>
    <property type="molecule type" value="Genomic_DNA"/>
</dbReference>
<evidence type="ECO:0000256" key="1">
    <source>
        <dbReference type="ARBA" id="ARBA00004651"/>
    </source>
</evidence>
<dbReference type="Gene3D" id="1.10.287.3510">
    <property type="match status" value="1"/>
</dbReference>
<evidence type="ECO:0000256" key="6">
    <source>
        <dbReference type="ARBA" id="ARBA00023136"/>
    </source>
</evidence>
<proteinExistence type="inferred from homology"/>
<feature type="transmembrane region" description="Helical" evidence="7">
    <location>
        <begin position="38"/>
        <end position="57"/>
    </location>
</feature>
<evidence type="ECO:0000256" key="2">
    <source>
        <dbReference type="ARBA" id="ARBA00010388"/>
    </source>
</evidence>
<evidence type="ECO:0000256" key="5">
    <source>
        <dbReference type="ARBA" id="ARBA00022989"/>
    </source>
</evidence>
<evidence type="ECO:0000313" key="8">
    <source>
        <dbReference type="EMBL" id="QPJ62463.1"/>
    </source>
</evidence>
<dbReference type="PANTHER" id="PTHR34583:SF2">
    <property type="entry name" value="ANTIPORTER SUBUNIT MNHC2-RELATED"/>
    <property type="match status" value="1"/>
</dbReference>
<name>A0A7T0G102_9BACT</name>
<keyword evidence="6 7" id="KW-0472">Membrane</keyword>
<dbReference type="InterPro" id="IPR039428">
    <property type="entry name" value="NUOK/Mnh_C1-like"/>
</dbReference>
<dbReference type="Pfam" id="PF00420">
    <property type="entry name" value="Oxidored_q2"/>
    <property type="match status" value="1"/>
</dbReference>
<dbReference type="Proteomes" id="UP000594688">
    <property type="component" value="Chromosome"/>
</dbReference>
<protein>
    <submittedName>
        <fullName evidence="8">Cation:proton antiporter subunit C</fullName>
    </submittedName>
</protein>
<reference evidence="8 9" key="1">
    <citation type="submission" date="2020-02" db="EMBL/GenBank/DDBJ databases">
        <title>Genomic and physiological characterization of two novel Nitrospinaceae genera.</title>
        <authorList>
            <person name="Mueller A.J."/>
            <person name="Jung M.-Y."/>
            <person name="Strachan C.R."/>
            <person name="Herbold C.W."/>
            <person name="Kirkegaard R.H."/>
            <person name="Daims H."/>
        </authorList>
    </citation>
    <scope>NUCLEOTIDE SEQUENCE [LARGE SCALE GENOMIC DNA]</scope>
    <source>
        <strain evidence="8">EB</strain>
    </source>
</reference>